<reference evidence="1 2" key="1">
    <citation type="submission" date="2022-04" db="EMBL/GenBank/DDBJ databases">
        <title>Positive selection, recombination, and allopatry shape intraspecific diversity of widespread and dominant cyanobacteria.</title>
        <authorList>
            <person name="Wei J."/>
            <person name="Shu W."/>
            <person name="Hu C."/>
        </authorList>
    </citation>
    <scope>NUCLEOTIDE SEQUENCE [LARGE SCALE GENOMIC DNA]</scope>
    <source>
        <strain evidence="1 2">AS-A4</strain>
    </source>
</reference>
<organism evidence="1 2">
    <name type="scientific">Stenomitos frigidus AS-A4</name>
    <dbReference type="NCBI Taxonomy" id="2933935"/>
    <lineage>
        <taxon>Bacteria</taxon>
        <taxon>Bacillati</taxon>
        <taxon>Cyanobacteriota</taxon>
        <taxon>Cyanophyceae</taxon>
        <taxon>Leptolyngbyales</taxon>
        <taxon>Leptolyngbyaceae</taxon>
        <taxon>Stenomitos</taxon>
    </lineage>
</organism>
<keyword evidence="2" id="KW-1185">Reference proteome</keyword>
<evidence type="ECO:0000313" key="2">
    <source>
        <dbReference type="Proteomes" id="UP001476950"/>
    </source>
</evidence>
<sequence>MKVTISCRVDPGKKTVLDEVAKGMNCDLSHILNEAIDLYLESKKLGEASSQDDQFDFCNRLLQESFPVRSKEDASWIVTEEDSLAEFQSRIHCLCNIVIDNRGAKLIINDLKIGYSRTGVFDWWTAEDVTGLYLQFGEFSWVYSSFSPE</sequence>
<comment type="caution">
    <text evidence="1">The sequence shown here is derived from an EMBL/GenBank/DDBJ whole genome shotgun (WGS) entry which is preliminary data.</text>
</comment>
<evidence type="ECO:0000313" key="1">
    <source>
        <dbReference type="EMBL" id="MEP1061083.1"/>
    </source>
</evidence>
<dbReference type="Proteomes" id="UP001476950">
    <property type="component" value="Unassembled WGS sequence"/>
</dbReference>
<dbReference type="EMBL" id="JAMPLM010000026">
    <property type="protein sequence ID" value="MEP1061083.1"/>
    <property type="molecule type" value="Genomic_DNA"/>
</dbReference>
<gene>
    <name evidence="1" type="ORF">NDI38_21870</name>
</gene>
<accession>A0ABV0KPA5</accession>
<name>A0ABV0KPA5_9CYAN</name>
<protein>
    <submittedName>
        <fullName evidence="1">Ribbon-helix-helix domain-containing protein</fullName>
    </submittedName>
</protein>
<proteinExistence type="predicted"/>